<dbReference type="Proteomes" id="UP000663880">
    <property type="component" value="Unassembled WGS sequence"/>
</dbReference>
<evidence type="ECO:0000313" key="5">
    <source>
        <dbReference type="Proteomes" id="UP000663880"/>
    </source>
</evidence>
<dbReference type="PROSITE" id="PS50088">
    <property type="entry name" value="ANK_REPEAT"/>
    <property type="match status" value="2"/>
</dbReference>
<dbReference type="InterPro" id="IPR002110">
    <property type="entry name" value="Ankyrin_rpt"/>
</dbReference>
<dbReference type="SMART" id="SM00248">
    <property type="entry name" value="ANK"/>
    <property type="match status" value="2"/>
</dbReference>
<keyword evidence="5" id="KW-1185">Reference proteome</keyword>
<evidence type="ECO:0000256" key="2">
    <source>
        <dbReference type="ARBA" id="ARBA00023043"/>
    </source>
</evidence>
<evidence type="ECO:0000256" key="3">
    <source>
        <dbReference type="PROSITE-ProRule" id="PRU00023"/>
    </source>
</evidence>
<name>A0A821SNM0_9NEOP</name>
<accession>A0A821SNM0</accession>
<keyword evidence="2 3" id="KW-0040">ANK repeat</keyword>
<dbReference type="PANTHER" id="PTHR24198:SF165">
    <property type="entry name" value="ANKYRIN REPEAT-CONTAINING PROTEIN-RELATED"/>
    <property type="match status" value="1"/>
</dbReference>
<feature type="repeat" description="ANK" evidence="3">
    <location>
        <begin position="1120"/>
        <end position="1152"/>
    </location>
</feature>
<protein>
    <submittedName>
        <fullName evidence="4">Uncharacterized protein</fullName>
    </submittedName>
</protein>
<dbReference type="PROSITE" id="PS50297">
    <property type="entry name" value="ANK_REP_REGION"/>
    <property type="match status" value="2"/>
</dbReference>
<dbReference type="AlphaFoldDB" id="A0A821SNM0"/>
<dbReference type="Pfam" id="PF12796">
    <property type="entry name" value="Ank_2"/>
    <property type="match status" value="1"/>
</dbReference>
<dbReference type="InterPro" id="IPR036770">
    <property type="entry name" value="Ankyrin_rpt-contain_sf"/>
</dbReference>
<dbReference type="Gene3D" id="1.25.40.20">
    <property type="entry name" value="Ankyrin repeat-containing domain"/>
    <property type="match status" value="1"/>
</dbReference>
<evidence type="ECO:0000313" key="4">
    <source>
        <dbReference type="EMBL" id="CAF4860867.1"/>
    </source>
</evidence>
<comment type="caution">
    <text evidence="4">The sequence shown here is derived from an EMBL/GenBank/DDBJ whole genome shotgun (WGS) entry which is preliminary data.</text>
</comment>
<evidence type="ECO:0000256" key="1">
    <source>
        <dbReference type="ARBA" id="ARBA00022737"/>
    </source>
</evidence>
<gene>
    <name evidence="4" type="ORF">PMACD_LOCUS7904</name>
</gene>
<dbReference type="PANTHER" id="PTHR24198">
    <property type="entry name" value="ANKYRIN REPEAT AND PROTEIN KINASE DOMAIN-CONTAINING PROTEIN"/>
    <property type="match status" value="1"/>
</dbReference>
<reference evidence="4" key="1">
    <citation type="submission" date="2021-02" db="EMBL/GenBank/DDBJ databases">
        <authorList>
            <person name="Steward A R."/>
        </authorList>
    </citation>
    <scope>NUCLEOTIDE SEQUENCE</scope>
</reference>
<feature type="repeat" description="ANK" evidence="3">
    <location>
        <begin position="1155"/>
        <end position="1187"/>
    </location>
</feature>
<keyword evidence="1" id="KW-0677">Repeat</keyword>
<organism evidence="4 5">
    <name type="scientific">Pieris macdunnoughi</name>
    <dbReference type="NCBI Taxonomy" id="345717"/>
    <lineage>
        <taxon>Eukaryota</taxon>
        <taxon>Metazoa</taxon>
        <taxon>Ecdysozoa</taxon>
        <taxon>Arthropoda</taxon>
        <taxon>Hexapoda</taxon>
        <taxon>Insecta</taxon>
        <taxon>Pterygota</taxon>
        <taxon>Neoptera</taxon>
        <taxon>Endopterygota</taxon>
        <taxon>Lepidoptera</taxon>
        <taxon>Glossata</taxon>
        <taxon>Ditrysia</taxon>
        <taxon>Papilionoidea</taxon>
        <taxon>Pieridae</taxon>
        <taxon>Pierinae</taxon>
        <taxon>Pieris</taxon>
    </lineage>
</organism>
<dbReference type="OrthoDB" id="194358at2759"/>
<dbReference type="EMBL" id="CAJOBZ010000019">
    <property type="protein sequence ID" value="CAF4860867.1"/>
    <property type="molecule type" value="Genomic_DNA"/>
</dbReference>
<dbReference type="SUPFAM" id="SSF48403">
    <property type="entry name" value="Ankyrin repeat"/>
    <property type="match status" value="1"/>
</dbReference>
<proteinExistence type="predicted"/>
<sequence length="1238" mass="144040">MSEASGSVKPEGLITSLIAQLKITKIPETPTTDQDFIINQQQNASIKVPEVNKIFENIISAITKSNKKVFKKNLNFLHVMDKALIKEHLTFKNIDLFSLLSKHSQLEMLEYLVEQREILPFLIPLDKKKEEISIKTTFLNCMCNRNSAMLERYYDYLAGDLHWVINKTSSKNDFENLKNILCLLKEAFTEYHEISNNNYHQQGVNPQMVVDVLCIISFNEFQIELYGKLNKVKLEMEQWQPVIDTDNAIREIKVLIDIIDITISLHADYSRNKINESFPALLLLEDDDKFTVYRIAQKVFMFRKFLWKADYNVCLLILDNLYLLKERLKMSGTIYQELESHLYYFIYNCKSKWSFYLSKTQTIEVENLIAENNGVMHIFNTPFNMDMGALWTFLIIYLERQAFLDKLDNFIEELKVPILPENIKLNRSEMSQEEQQSLIPIPEMRDDFSLRKMYRTLEELPSAEDVKLKTEWAQLIIERVLQVVGEFIKSTKESKHLEATTQALMLAEIPLHIVKSLKTIRQFLSKADNCQILWRIELSKHGQTVLAKVLNDLKHIKDVIKRQIGINRYLVNRSLINGCRGTLLKRRDCIRDNIENILPHHFDAVSEGLGVFLQNPTEYTGNMLLENFYKSHWEPTGLSVDLMMEVAQLQHDLRMLYNKHCQVQQSIKAFIDKNYSYYKDVIVTILDKIMFQKENWKNIKLECLNNVEIQFDLISEYPNEIDVNKIRTNLKLNNCSNKKLTDLLTNVIEIKSLWDIIENILDFIINKCKALNDSVAEIKWGIISEFYAIVCRTTYTTDDMSRNVERLFHFMEQAGLREAKSVVRNNYNYEGLQELEEILLINNFVTEEEILYISKNTPVSQRESLKLLTFDKSKFIEEMKHYVDAIGSLQPYDAKSEEIISNVKSRNSNLLKCYLNRLKSLSSLLNGQPKDLLVLRYKYIGQFKIWLQMILIDIFNILKMCNQDDNLRKVNRLLAEINLRHVLTHGSPLLEVVGDFLDANDVPSELISKALEFIKDLESVQSLYTLKESKFDFKLIYENVDHFDTDIRNLLNCLKKSKNWEQYLSLLPENIVYKKPKTKKKQKKKPNVPQPELITAIKDNASDKIKELINIVDLDAKDQNGKAAIHHAVIQNNIEVLTLLKEHKADLDITNQKDNNRTALHYAAMKGNSVAVDLLLKSGAMVQKDANGDTYKDIEAMQIEKSDERIKFKGDMDDLLSDFESLGLNALGDDTDDNLINI</sequence>